<proteinExistence type="predicted"/>
<dbReference type="EMBL" id="CP000011">
    <property type="protein sequence ID" value="AAU46853.1"/>
    <property type="molecule type" value="Genomic_DNA"/>
</dbReference>
<evidence type="ECO:0000313" key="5">
    <source>
        <dbReference type="Proteomes" id="UP000006693"/>
    </source>
</evidence>
<name>A0A0H2WCH0_BURMA</name>
<sequence length="414" mass="44777">MQFARAVAPGARTDRRRRLPESIEPTMKNNPVDVLINGSGIAGVALAHLLGARGHSVTVIERAARNRAQNGADLLKPSGIGVVRAMGLLDDVFAAGGLRRDAMRLYHDKAPIASLDYRSASALGYFILIPCEQLRRLLLAKLDGLPNVRLRFETSIERIERDADGTVTSLTLSDGERVAPTVLVGADGARSMIRDDVLRMPAERVPYATPMAFGTIALTDSVRECNRLYVDSNQGLAYFYPIGDQATRLVVSFPADEMQGYLADATRTKLLARLNEFVGDESADAMAAIGAGTAFPLIPLGRMNLDRYHKRNAVLLGDAAHSIHPITGQGMNLAIEDAGELGACLDLHLSGQITLADALERFERIRRPVNEAVISYGHTLATTYHDRAALVANFRSQLQTSGRDAAWLGAAVEV</sequence>
<dbReference type="Gene3D" id="3.50.50.60">
    <property type="entry name" value="FAD/NAD(P)-binding domain"/>
    <property type="match status" value="2"/>
</dbReference>
<dbReference type="InterPro" id="IPR036188">
    <property type="entry name" value="FAD/NAD-bd_sf"/>
</dbReference>
<dbReference type="GO" id="GO:0008688">
    <property type="term" value="F:3-(3-hydroxyphenyl)propionate hydroxylase activity"/>
    <property type="evidence" value="ECO:0007669"/>
    <property type="project" value="TreeGrafter"/>
</dbReference>
<evidence type="ECO:0000259" key="3">
    <source>
        <dbReference type="Pfam" id="PF01494"/>
    </source>
</evidence>
<dbReference type="GO" id="GO:0071949">
    <property type="term" value="F:FAD binding"/>
    <property type="evidence" value="ECO:0007669"/>
    <property type="project" value="InterPro"/>
</dbReference>
<accession>A0A0H2WCH0</accession>
<dbReference type="PANTHER" id="PTHR43476:SF3">
    <property type="entry name" value="FAD-BINDING MONOOXYGENASE"/>
    <property type="match status" value="1"/>
</dbReference>
<dbReference type="InterPro" id="IPR050631">
    <property type="entry name" value="PheA/TfdB_FAD_monoxygenase"/>
</dbReference>
<dbReference type="GO" id="GO:0019622">
    <property type="term" value="P:3-(3-hydroxy)phenylpropionate catabolic process"/>
    <property type="evidence" value="ECO:0007669"/>
    <property type="project" value="TreeGrafter"/>
</dbReference>
<dbReference type="Pfam" id="PF01494">
    <property type="entry name" value="FAD_binding_3"/>
    <property type="match status" value="1"/>
</dbReference>
<dbReference type="eggNOG" id="COG0654">
    <property type="taxonomic scope" value="Bacteria"/>
</dbReference>
<evidence type="ECO:0000313" key="4">
    <source>
        <dbReference type="EMBL" id="AAU46853.1"/>
    </source>
</evidence>
<dbReference type="InterPro" id="IPR002938">
    <property type="entry name" value="FAD-bd"/>
</dbReference>
<dbReference type="KEGG" id="bma:BMAA0696"/>
<dbReference type="AlphaFoldDB" id="A0A0H2WCH0"/>
<keyword evidence="5" id="KW-1185">Reference proteome</keyword>
<reference evidence="4 5" key="1">
    <citation type="journal article" date="2004" name="Proc. Natl. Acad. Sci. U.S.A.">
        <title>Structural flexibility in the Burkholderia mallei genome.</title>
        <authorList>
            <person name="Nierman W.C."/>
            <person name="DeShazer D."/>
            <person name="Kim H.S."/>
            <person name="Tettelin H."/>
            <person name="Nelson K.E."/>
            <person name="Feldblyum T."/>
            <person name="Ulrich R.L."/>
            <person name="Ronning C.M."/>
            <person name="Brinkac L.M."/>
            <person name="Daugherty S.C."/>
            <person name="Davidsen T.D."/>
            <person name="Deboy R.T."/>
            <person name="Dimitrov G."/>
            <person name="Dodson R.J."/>
            <person name="Durkin A.S."/>
            <person name="Gwinn M.L."/>
            <person name="Haft D.H."/>
            <person name="Khouri H."/>
            <person name="Kolonay J.F."/>
            <person name="Madupu R."/>
            <person name="Mohammoud Y."/>
            <person name="Nelson W.C."/>
            <person name="Radune D."/>
            <person name="Romero C.M."/>
            <person name="Sarria S."/>
            <person name="Selengut J."/>
            <person name="Shamblin C."/>
            <person name="Sullivan S.A."/>
            <person name="White O."/>
            <person name="Yu Y."/>
            <person name="Zafar N."/>
            <person name="Zhou L."/>
            <person name="Fraser C.M."/>
        </authorList>
    </citation>
    <scope>NUCLEOTIDE SEQUENCE [LARGE SCALE GENOMIC DNA]</scope>
    <source>
        <strain evidence="4 5">ATCC 23344</strain>
    </source>
</reference>
<gene>
    <name evidence="4" type="ordered locus">BMAA0696</name>
</gene>
<keyword evidence="4" id="KW-0503">Monooxygenase</keyword>
<feature type="region of interest" description="Disordered" evidence="2">
    <location>
        <begin position="1"/>
        <end position="25"/>
    </location>
</feature>
<evidence type="ECO:0000256" key="1">
    <source>
        <dbReference type="ARBA" id="ARBA00023002"/>
    </source>
</evidence>
<keyword evidence="1" id="KW-0560">Oxidoreductase</keyword>
<protein>
    <submittedName>
        <fullName evidence="4">Monooxygenase family protein</fullName>
    </submittedName>
</protein>
<dbReference type="Gene3D" id="3.30.9.10">
    <property type="entry name" value="D-Amino Acid Oxidase, subunit A, domain 2"/>
    <property type="match status" value="2"/>
</dbReference>
<feature type="domain" description="FAD-binding" evidence="3">
    <location>
        <begin position="32"/>
        <end position="374"/>
    </location>
</feature>
<dbReference type="NCBIfam" id="NF005452">
    <property type="entry name" value="PRK07045.1"/>
    <property type="match status" value="1"/>
</dbReference>
<organism evidence="4 5">
    <name type="scientific">Burkholderia mallei (strain ATCC 23344)</name>
    <dbReference type="NCBI Taxonomy" id="243160"/>
    <lineage>
        <taxon>Bacteria</taxon>
        <taxon>Pseudomonadati</taxon>
        <taxon>Pseudomonadota</taxon>
        <taxon>Betaproteobacteria</taxon>
        <taxon>Burkholderiales</taxon>
        <taxon>Burkholderiaceae</taxon>
        <taxon>Burkholderia</taxon>
        <taxon>pseudomallei group</taxon>
    </lineage>
</organism>
<dbReference type="PANTHER" id="PTHR43476">
    <property type="entry name" value="3-(3-HYDROXY-PHENYL)PROPIONATE/3-HYDROXYCINNAMIC ACID HYDROXYLASE"/>
    <property type="match status" value="1"/>
</dbReference>
<dbReference type="SUPFAM" id="SSF51905">
    <property type="entry name" value="FAD/NAD(P)-binding domain"/>
    <property type="match status" value="1"/>
</dbReference>
<evidence type="ECO:0000256" key="2">
    <source>
        <dbReference type="SAM" id="MobiDB-lite"/>
    </source>
</evidence>
<dbReference type="HOGENOM" id="CLU_050988_0_0_4"/>
<dbReference type="PRINTS" id="PR00420">
    <property type="entry name" value="RNGMNOXGNASE"/>
</dbReference>
<dbReference type="Proteomes" id="UP000006693">
    <property type="component" value="Chromosome 2"/>
</dbReference>